<evidence type="ECO:0000313" key="3">
    <source>
        <dbReference type="Proteomes" id="UP001044222"/>
    </source>
</evidence>
<dbReference type="EMBL" id="JAFIRN010000017">
    <property type="protein sequence ID" value="KAG5832529.1"/>
    <property type="molecule type" value="Genomic_DNA"/>
</dbReference>
<feature type="region of interest" description="Disordered" evidence="1">
    <location>
        <begin position="1"/>
        <end position="20"/>
    </location>
</feature>
<name>A0A9D3RJA2_ANGAN</name>
<evidence type="ECO:0000313" key="2">
    <source>
        <dbReference type="EMBL" id="KAG5832529.1"/>
    </source>
</evidence>
<proteinExistence type="predicted"/>
<protein>
    <submittedName>
        <fullName evidence="2">Uncharacterized protein</fullName>
    </submittedName>
</protein>
<feature type="compositionally biased region" description="Basic and acidic residues" evidence="1">
    <location>
        <begin position="307"/>
        <end position="320"/>
    </location>
</feature>
<dbReference type="AlphaFoldDB" id="A0A9D3RJA2"/>
<evidence type="ECO:0000256" key="1">
    <source>
        <dbReference type="SAM" id="MobiDB-lite"/>
    </source>
</evidence>
<feature type="region of interest" description="Disordered" evidence="1">
    <location>
        <begin position="27"/>
        <end position="144"/>
    </location>
</feature>
<dbReference type="Proteomes" id="UP001044222">
    <property type="component" value="Chromosome 17"/>
</dbReference>
<feature type="compositionally biased region" description="Polar residues" evidence="1">
    <location>
        <begin position="419"/>
        <end position="432"/>
    </location>
</feature>
<accession>A0A9D3RJA2</accession>
<gene>
    <name evidence="2" type="ORF">ANANG_G00292120</name>
</gene>
<keyword evidence="3" id="KW-1185">Reference proteome</keyword>
<sequence>MLKPKQLTPVHRSKSDSEPVFRKLASFFTSRDQQKANRGAKKPLDNCTRNPRPERPPPPNFSKSRGGHKALLPVQMSTGAALNGRDTQDGGSESRLKDGQIPLYLEILPEETRPPEVSHLERSTSLLTLKSEPPTPVHRSKSHSELLFRKLALLQISQDQQKADQGAKKPLDTCHRSSRPERPPPPNFSKSRGGHKALLPVQMSTGAALNGRATQDGDNKSPPGGRDTQDGGSLKDGQIPLYLEILPEETRPTEVSHLERSTSLLTLKSEPPTPVHRSKSHSELLFRKPAWLRIGRDQQKANQGAKKPLDTCHRSSRPERPPPPNFSKSRGGHKALLPVQMSTWGPSNSCDTQYKDSKTPPVGFDTEYEDSKTPPAGFDTECEDRIDPPGSSDTQYDDKTYPVVCDTQYKDSKTPPVASDTQYGDSETSLGSCDTLYTDIITPPGASDTGYEDRKTPPGASDTGYEDRKTPPFASDAQYKDIETSPGACDTQYKGSLKAIRSKAVHDFFSKRPLPPIPQSKSQSEPLYEELGWCSCVKNEDSEERKPEDIEVLMAWWRTIEEWDNMPLDYELKEEEEIR</sequence>
<feature type="compositionally biased region" description="Basic and acidic residues" evidence="1">
    <location>
        <begin position="161"/>
        <end position="182"/>
    </location>
</feature>
<feature type="compositionally biased region" description="Basic and acidic residues" evidence="1">
    <location>
        <begin position="110"/>
        <end position="122"/>
    </location>
</feature>
<feature type="compositionally biased region" description="Basic and acidic residues" evidence="1">
    <location>
        <begin position="86"/>
        <end position="98"/>
    </location>
</feature>
<feature type="compositionally biased region" description="Polar residues" evidence="1">
    <location>
        <begin position="340"/>
        <end position="352"/>
    </location>
</feature>
<feature type="region of interest" description="Disordered" evidence="1">
    <location>
        <begin position="158"/>
        <end position="474"/>
    </location>
</feature>
<organism evidence="2 3">
    <name type="scientific">Anguilla anguilla</name>
    <name type="common">European freshwater eel</name>
    <name type="synonym">Muraena anguilla</name>
    <dbReference type="NCBI Taxonomy" id="7936"/>
    <lineage>
        <taxon>Eukaryota</taxon>
        <taxon>Metazoa</taxon>
        <taxon>Chordata</taxon>
        <taxon>Craniata</taxon>
        <taxon>Vertebrata</taxon>
        <taxon>Euteleostomi</taxon>
        <taxon>Actinopterygii</taxon>
        <taxon>Neopterygii</taxon>
        <taxon>Teleostei</taxon>
        <taxon>Anguilliformes</taxon>
        <taxon>Anguillidae</taxon>
        <taxon>Anguilla</taxon>
    </lineage>
</organism>
<comment type="caution">
    <text evidence="2">The sequence shown here is derived from an EMBL/GenBank/DDBJ whole genome shotgun (WGS) entry which is preliminary data.</text>
</comment>
<reference evidence="2" key="1">
    <citation type="submission" date="2021-01" db="EMBL/GenBank/DDBJ databases">
        <title>A chromosome-scale assembly of European eel, Anguilla anguilla.</title>
        <authorList>
            <person name="Henkel C."/>
            <person name="Jong-Raadsen S.A."/>
            <person name="Dufour S."/>
            <person name="Weltzien F.-A."/>
            <person name="Palstra A.P."/>
            <person name="Pelster B."/>
            <person name="Spaink H.P."/>
            <person name="Van Den Thillart G.E."/>
            <person name="Jansen H."/>
            <person name="Zahm M."/>
            <person name="Klopp C."/>
            <person name="Cedric C."/>
            <person name="Louis A."/>
            <person name="Berthelot C."/>
            <person name="Parey E."/>
            <person name="Roest Crollius H."/>
            <person name="Montfort J."/>
            <person name="Robinson-Rechavi M."/>
            <person name="Bucao C."/>
            <person name="Bouchez O."/>
            <person name="Gislard M."/>
            <person name="Lluch J."/>
            <person name="Milhes M."/>
            <person name="Lampietro C."/>
            <person name="Lopez Roques C."/>
            <person name="Donnadieu C."/>
            <person name="Braasch I."/>
            <person name="Desvignes T."/>
            <person name="Postlethwait J."/>
            <person name="Bobe J."/>
            <person name="Guiguen Y."/>
            <person name="Dirks R."/>
        </authorList>
    </citation>
    <scope>NUCLEOTIDE SEQUENCE</scope>
    <source>
        <strain evidence="2">Tag_6206</strain>
        <tissue evidence="2">Liver</tissue>
    </source>
</reference>
<feature type="compositionally biased region" description="Basic and acidic residues" evidence="1">
    <location>
        <begin position="248"/>
        <end position="260"/>
    </location>
</feature>